<evidence type="ECO:0000259" key="3">
    <source>
        <dbReference type="Pfam" id="PF00078"/>
    </source>
</evidence>
<dbReference type="InterPro" id="IPR036691">
    <property type="entry name" value="Endo/exonu/phosph_ase_sf"/>
</dbReference>
<name>A0A816LG13_9BILA</name>
<sequence length="650" mass="74581">MNINNQDTNVWPNLKSNTPSAPTNNATPIWNSDLRQLQEEIHSLKQEYENQIKKLKLDSENQVKLMAQSWQLFNFQSKTQTDAIADIYMTLADVIPSIMNSMQNFNHILKDINKNITNDNERQQRDFITMQQSDFLLLEIDILPKPIFVGAIYVPPSKPFPQSLFDKFINKPFYIFGDYNAKHTDWMCRQNNASGSQLKNWLESTGCEMIYPTRPTSKRSTAVIDFGITHNAYGWKADVIQEGTSDHYPVLIKTPVSTGNNIWKYVHPTFHPYAPTFKGITTDMGIIKDHQLIADTLANFYEKHFESPSFDIGRIAHVEAIKNYEKISQLPIDPMTKITLEEVEKNWKRAQKKKSTDSEGISAFLLHKLPNEYLQIMTVAYNKVAKAGGVLQKSKHAKVICLSKDGLYPGVNKLRPISLLSNFGKCFERIIHMRILRWCSDNGIYIDEQSGFTSERRLQTRILSLVEDLRLTIAANNRPALVVFVDFMSAFDNMWHPALFSTLLKLDFPLPLLRWIFSWLKDRTMSIHVGEAVSRPINIFRGAPQVCHLFADDLAIVITGALEKTFSKNIIELEKQAEVAMRILEKYAEENLLPVNINKTKAILVHSVVAPLHPKITLTPPMHMTPFYCFIAVKRSEELVRSVAFEEFRL</sequence>
<evidence type="ECO:0000313" key="5">
    <source>
        <dbReference type="EMBL" id="CAF1936264.1"/>
    </source>
</evidence>
<organism evidence="5 6">
    <name type="scientific">Rotaria magnacalcarata</name>
    <dbReference type="NCBI Taxonomy" id="392030"/>
    <lineage>
        <taxon>Eukaryota</taxon>
        <taxon>Metazoa</taxon>
        <taxon>Spiralia</taxon>
        <taxon>Gnathifera</taxon>
        <taxon>Rotifera</taxon>
        <taxon>Eurotatoria</taxon>
        <taxon>Bdelloidea</taxon>
        <taxon>Philodinida</taxon>
        <taxon>Philodinidae</taxon>
        <taxon>Rotaria</taxon>
    </lineage>
</organism>
<dbReference type="Pfam" id="PF00078">
    <property type="entry name" value="RVT_1"/>
    <property type="match status" value="1"/>
</dbReference>
<feature type="region of interest" description="Disordered" evidence="2">
    <location>
        <begin position="1"/>
        <end position="28"/>
    </location>
</feature>
<keyword evidence="1" id="KW-0175">Coiled coil</keyword>
<feature type="domain" description="Endonuclease/exonuclease/phosphatase" evidence="4">
    <location>
        <begin position="149"/>
        <end position="250"/>
    </location>
</feature>
<dbReference type="SUPFAM" id="SSF56219">
    <property type="entry name" value="DNase I-like"/>
    <property type="match status" value="1"/>
</dbReference>
<gene>
    <name evidence="5" type="ORF">WKI299_LOCUS1539</name>
</gene>
<evidence type="ECO:0000313" key="6">
    <source>
        <dbReference type="Proteomes" id="UP000663856"/>
    </source>
</evidence>
<proteinExistence type="predicted"/>
<dbReference type="PANTHER" id="PTHR19446">
    <property type="entry name" value="REVERSE TRANSCRIPTASES"/>
    <property type="match status" value="1"/>
</dbReference>
<feature type="domain" description="Reverse transcriptase" evidence="3">
    <location>
        <begin position="411"/>
        <end position="545"/>
    </location>
</feature>
<dbReference type="Proteomes" id="UP000663856">
    <property type="component" value="Unassembled WGS sequence"/>
</dbReference>
<comment type="caution">
    <text evidence="5">The sequence shown here is derived from an EMBL/GenBank/DDBJ whole genome shotgun (WGS) entry which is preliminary data.</text>
</comment>
<evidence type="ECO:0000256" key="2">
    <source>
        <dbReference type="SAM" id="MobiDB-lite"/>
    </source>
</evidence>
<dbReference type="EMBL" id="CAJNRF010000088">
    <property type="protein sequence ID" value="CAF1936264.1"/>
    <property type="molecule type" value="Genomic_DNA"/>
</dbReference>
<reference evidence="5" key="1">
    <citation type="submission" date="2021-02" db="EMBL/GenBank/DDBJ databases">
        <authorList>
            <person name="Nowell W R."/>
        </authorList>
    </citation>
    <scope>NUCLEOTIDE SEQUENCE</scope>
</reference>
<dbReference type="Gene3D" id="3.60.10.10">
    <property type="entry name" value="Endonuclease/exonuclease/phosphatase"/>
    <property type="match status" value="1"/>
</dbReference>
<evidence type="ECO:0008006" key="7">
    <source>
        <dbReference type="Google" id="ProtNLM"/>
    </source>
</evidence>
<dbReference type="GO" id="GO:0003824">
    <property type="term" value="F:catalytic activity"/>
    <property type="evidence" value="ECO:0007669"/>
    <property type="project" value="InterPro"/>
</dbReference>
<accession>A0A816LG13</accession>
<protein>
    <recommendedName>
        <fullName evidence="7">Reverse transcriptase domain-containing protein</fullName>
    </recommendedName>
</protein>
<feature type="coiled-coil region" evidence="1">
    <location>
        <begin position="34"/>
        <end position="65"/>
    </location>
</feature>
<dbReference type="InterPro" id="IPR000477">
    <property type="entry name" value="RT_dom"/>
</dbReference>
<dbReference type="InterPro" id="IPR005135">
    <property type="entry name" value="Endo/exonuclease/phosphatase"/>
</dbReference>
<dbReference type="CDD" id="cd01650">
    <property type="entry name" value="RT_nLTR_like"/>
    <property type="match status" value="1"/>
</dbReference>
<dbReference type="Pfam" id="PF14529">
    <property type="entry name" value="Exo_endo_phos_2"/>
    <property type="match status" value="1"/>
</dbReference>
<evidence type="ECO:0000256" key="1">
    <source>
        <dbReference type="SAM" id="Coils"/>
    </source>
</evidence>
<dbReference type="AlphaFoldDB" id="A0A816LG13"/>
<evidence type="ECO:0000259" key="4">
    <source>
        <dbReference type="Pfam" id="PF14529"/>
    </source>
</evidence>